<evidence type="ECO:0000313" key="3">
    <source>
        <dbReference type="Proteomes" id="UP000295560"/>
    </source>
</evidence>
<accession>A0A4R1HNC4</accession>
<proteinExistence type="predicted"/>
<dbReference type="AlphaFoldDB" id="A0A4R1HNC4"/>
<dbReference type="Pfam" id="PF04480">
    <property type="entry name" value="DUF559"/>
    <property type="match status" value="1"/>
</dbReference>
<evidence type="ECO:0000259" key="1">
    <source>
        <dbReference type="Pfam" id="PF04480"/>
    </source>
</evidence>
<keyword evidence="3" id="KW-1185">Reference proteome</keyword>
<name>A0A4R1HNC4_PSEEN</name>
<dbReference type="Proteomes" id="UP000295560">
    <property type="component" value="Unassembled WGS sequence"/>
</dbReference>
<dbReference type="SUPFAM" id="SSF52980">
    <property type="entry name" value="Restriction endonuclease-like"/>
    <property type="match status" value="1"/>
</dbReference>
<feature type="domain" description="DUF559" evidence="1">
    <location>
        <begin position="166"/>
        <end position="261"/>
    </location>
</feature>
<keyword evidence="2" id="KW-0540">Nuclease</keyword>
<reference evidence="2 3" key="1">
    <citation type="submission" date="2019-03" db="EMBL/GenBank/DDBJ databases">
        <title>Sequencing the genomes of 1000 actinobacteria strains.</title>
        <authorList>
            <person name="Klenk H.-P."/>
        </authorList>
    </citation>
    <scope>NUCLEOTIDE SEQUENCE [LARGE SCALE GENOMIC DNA]</scope>
    <source>
        <strain evidence="2 3">DSM 44969</strain>
    </source>
</reference>
<comment type="caution">
    <text evidence="2">The sequence shown here is derived from an EMBL/GenBank/DDBJ whole genome shotgun (WGS) entry which is preliminary data.</text>
</comment>
<dbReference type="InterPro" id="IPR011335">
    <property type="entry name" value="Restrct_endonuc-II-like"/>
</dbReference>
<keyword evidence="2" id="KW-0378">Hydrolase</keyword>
<keyword evidence="2" id="KW-0255">Endonuclease</keyword>
<protein>
    <submittedName>
        <fullName evidence="2">Very-short-patch-repair endonuclease</fullName>
    </submittedName>
</protein>
<organism evidence="2 3">
    <name type="scientific">Pseudonocardia endophytica</name>
    <dbReference type="NCBI Taxonomy" id="401976"/>
    <lineage>
        <taxon>Bacteria</taxon>
        <taxon>Bacillati</taxon>
        <taxon>Actinomycetota</taxon>
        <taxon>Actinomycetes</taxon>
        <taxon>Pseudonocardiales</taxon>
        <taxon>Pseudonocardiaceae</taxon>
        <taxon>Pseudonocardia</taxon>
    </lineage>
</organism>
<dbReference type="Gene3D" id="3.40.960.10">
    <property type="entry name" value="VSR Endonuclease"/>
    <property type="match status" value="1"/>
</dbReference>
<sequence length="265" mass="29212">MSLQAVRRRVRSGVWAEVHPAVYLVAGHEFTRRGRVRAAWLWAGPDAIVDGTAAAFWFGMTDRPPPVVGVTVPPRTRRTPPDGIRMRRRTVPAPDRARRDGIALTGKALTVLETAAVHPDGITFLDRALQVSVTAGDLYAAYCRNAGAHGMRRARAMFVSAADAAESVTERRLVAGLRRAGIEGFVQGLPLGDWKIDIAFPAARLAVEIDSWAWHTDPVRFARDRAKGNAIVAAGWRLLRFTWRDVTEHPDRCVDLIRSELARAA</sequence>
<evidence type="ECO:0000313" key="2">
    <source>
        <dbReference type="EMBL" id="TCK21860.1"/>
    </source>
</evidence>
<dbReference type="InterPro" id="IPR007569">
    <property type="entry name" value="DUF559"/>
</dbReference>
<gene>
    <name evidence="2" type="ORF">EV378_5852</name>
</gene>
<dbReference type="GO" id="GO:0004519">
    <property type="term" value="F:endonuclease activity"/>
    <property type="evidence" value="ECO:0007669"/>
    <property type="project" value="UniProtKB-KW"/>
</dbReference>
<dbReference type="EMBL" id="SMFZ01000002">
    <property type="protein sequence ID" value="TCK21860.1"/>
    <property type="molecule type" value="Genomic_DNA"/>
</dbReference>